<protein>
    <recommendedName>
        <fullName evidence="6">Ethylene receptor 1-like N-terminal domain-containing protein</fullName>
    </recommendedName>
</protein>
<dbReference type="AlphaFoldDB" id="A0AA49GBU7"/>
<proteinExistence type="predicted"/>
<feature type="transmembrane region" description="Helical" evidence="5">
    <location>
        <begin position="39"/>
        <end position="56"/>
    </location>
</feature>
<organism evidence="7 8">
    <name type="scientific">Marivirga salinarum</name>
    <dbReference type="NCBI Taxonomy" id="3059078"/>
    <lineage>
        <taxon>Bacteria</taxon>
        <taxon>Pseudomonadati</taxon>
        <taxon>Bacteroidota</taxon>
        <taxon>Cytophagia</taxon>
        <taxon>Cytophagales</taxon>
        <taxon>Marivirgaceae</taxon>
        <taxon>Marivirga</taxon>
    </lineage>
</organism>
<keyword evidence="3" id="KW-0547">Nucleotide-binding</keyword>
<sequence>MEQVIEFINKLFSADDWPARWVCGEWSSFHGWLYITSDIAIWLAYFVIPAIIIFFVQKRHNLPFLPVFWLFGAFIILCGSTHLIDAIMFYWPGYRLSALLRVLTALVSLATAFVLIRDLPKLIESKPEDKLKTYQLEKQVKEYEVEIAALKDQLNKKQE</sequence>
<name>A0AA49GBU7_9BACT</name>
<dbReference type="GO" id="GO:0016740">
    <property type="term" value="F:transferase activity"/>
    <property type="evidence" value="ECO:0007669"/>
    <property type="project" value="UniProtKB-KW"/>
</dbReference>
<evidence type="ECO:0000313" key="7">
    <source>
        <dbReference type="EMBL" id="WKK78102.2"/>
    </source>
</evidence>
<dbReference type="EMBL" id="CP129971">
    <property type="protein sequence ID" value="WKK78102.2"/>
    <property type="molecule type" value="Genomic_DNA"/>
</dbReference>
<keyword evidence="1" id="KW-0808">Transferase</keyword>
<keyword evidence="5" id="KW-0472">Membrane</keyword>
<dbReference type="RefSeq" id="WP_308348908.1">
    <property type="nucleotide sequence ID" value="NZ_CP129971.1"/>
</dbReference>
<evidence type="ECO:0000256" key="5">
    <source>
        <dbReference type="SAM" id="Phobius"/>
    </source>
</evidence>
<evidence type="ECO:0000256" key="1">
    <source>
        <dbReference type="ARBA" id="ARBA00022679"/>
    </source>
</evidence>
<evidence type="ECO:0000256" key="3">
    <source>
        <dbReference type="ARBA" id="ARBA00022741"/>
    </source>
</evidence>
<evidence type="ECO:0000313" key="8">
    <source>
        <dbReference type="Proteomes" id="UP001230496"/>
    </source>
</evidence>
<dbReference type="KEGG" id="msaa:QYS49_14265"/>
<evidence type="ECO:0000256" key="2">
    <source>
        <dbReference type="ARBA" id="ARBA00022723"/>
    </source>
</evidence>
<dbReference type="Pfam" id="PF25487">
    <property type="entry name" value="ETR1_N"/>
    <property type="match status" value="1"/>
</dbReference>
<dbReference type="Proteomes" id="UP001230496">
    <property type="component" value="Chromosome"/>
</dbReference>
<dbReference type="InterPro" id="IPR058544">
    <property type="entry name" value="ETR1_N"/>
</dbReference>
<accession>A0AA49GBU7</accession>
<evidence type="ECO:0000259" key="6">
    <source>
        <dbReference type="Pfam" id="PF25487"/>
    </source>
</evidence>
<dbReference type="GO" id="GO:0005524">
    <property type="term" value="F:ATP binding"/>
    <property type="evidence" value="ECO:0007669"/>
    <property type="project" value="UniProtKB-KW"/>
</dbReference>
<evidence type="ECO:0000256" key="4">
    <source>
        <dbReference type="ARBA" id="ARBA00022840"/>
    </source>
</evidence>
<dbReference type="GO" id="GO:0046872">
    <property type="term" value="F:metal ion binding"/>
    <property type="evidence" value="ECO:0007669"/>
    <property type="project" value="UniProtKB-KW"/>
</dbReference>
<dbReference type="PANTHER" id="PTHR24423:SF633">
    <property type="entry name" value="ETHYLENE RECEPTOR 2"/>
    <property type="match status" value="1"/>
</dbReference>
<feature type="transmembrane region" description="Helical" evidence="5">
    <location>
        <begin position="68"/>
        <end position="92"/>
    </location>
</feature>
<keyword evidence="5" id="KW-0812">Transmembrane</keyword>
<keyword evidence="4" id="KW-0067">ATP-binding</keyword>
<feature type="domain" description="Ethylene receptor 1-like N-terminal" evidence="6">
    <location>
        <begin position="34"/>
        <end position="123"/>
    </location>
</feature>
<keyword evidence="8" id="KW-1185">Reference proteome</keyword>
<keyword evidence="5" id="KW-1133">Transmembrane helix</keyword>
<dbReference type="GO" id="GO:0051740">
    <property type="term" value="F:ethylene binding"/>
    <property type="evidence" value="ECO:0007669"/>
    <property type="project" value="TreeGrafter"/>
</dbReference>
<keyword evidence="2" id="KW-0479">Metal-binding</keyword>
<gene>
    <name evidence="7" type="ORF">QYS49_14265</name>
</gene>
<reference evidence="7 8" key="1">
    <citation type="submission" date="2023-08" db="EMBL/GenBank/DDBJ databases">
        <title>Comparative genomics and taxonomic characterization of three novel marine species of genus Marivirga.</title>
        <authorList>
            <person name="Muhammad N."/>
            <person name="Kim S.-G."/>
        </authorList>
    </citation>
    <scope>NUCLEOTIDE SEQUENCE [LARGE SCALE GENOMIC DNA]</scope>
    <source>
        <strain evidence="7 8">BDSF4-3</strain>
    </source>
</reference>
<dbReference type="PANTHER" id="PTHR24423">
    <property type="entry name" value="TWO-COMPONENT SENSOR HISTIDINE KINASE"/>
    <property type="match status" value="1"/>
</dbReference>
<dbReference type="GO" id="GO:0038199">
    <property type="term" value="F:ethylene receptor activity"/>
    <property type="evidence" value="ECO:0007669"/>
    <property type="project" value="TreeGrafter"/>
</dbReference>
<feature type="transmembrane region" description="Helical" evidence="5">
    <location>
        <begin position="98"/>
        <end position="116"/>
    </location>
</feature>